<keyword evidence="8" id="KW-0539">Nucleus</keyword>
<feature type="coiled-coil region" evidence="10">
    <location>
        <begin position="409"/>
        <end position="474"/>
    </location>
</feature>
<dbReference type="InterPro" id="IPR027417">
    <property type="entry name" value="P-loop_NTPase"/>
</dbReference>
<dbReference type="Pfam" id="PF13476">
    <property type="entry name" value="AAA_23"/>
    <property type="match status" value="1"/>
</dbReference>
<dbReference type="GO" id="GO:0000794">
    <property type="term" value="C:condensed nuclear chromosome"/>
    <property type="evidence" value="ECO:0007669"/>
    <property type="project" value="TreeGrafter"/>
</dbReference>
<keyword evidence="5" id="KW-0158">Chromosome</keyword>
<evidence type="ECO:0000313" key="14">
    <source>
        <dbReference type="WBParaSite" id="MhA1_Contig147.frz3.gene96"/>
    </source>
</evidence>
<evidence type="ECO:0000313" key="13">
    <source>
        <dbReference type="Proteomes" id="UP000095281"/>
    </source>
</evidence>
<proteinExistence type="inferred from homology"/>
<evidence type="ECO:0000256" key="10">
    <source>
        <dbReference type="SAM" id="Coils"/>
    </source>
</evidence>
<dbReference type="GO" id="GO:0070192">
    <property type="term" value="P:chromosome organization involved in meiotic cell cycle"/>
    <property type="evidence" value="ECO:0007669"/>
    <property type="project" value="TreeGrafter"/>
</dbReference>
<evidence type="ECO:0000256" key="6">
    <source>
        <dbReference type="ARBA" id="ARBA00022723"/>
    </source>
</evidence>
<dbReference type="PANTHER" id="PTHR18867">
    <property type="entry name" value="RAD50"/>
    <property type="match status" value="1"/>
</dbReference>
<evidence type="ECO:0000256" key="8">
    <source>
        <dbReference type="ARBA" id="ARBA00023242"/>
    </source>
</evidence>
<dbReference type="InterPro" id="IPR038729">
    <property type="entry name" value="Rad50/SbcC_AAA"/>
</dbReference>
<dbReference type="GO" id="GO:0051880">
    <property type="term" value="F:G-quadruplex DNA binding"/>
    <property type="evidence" value="ECO:0007669"/>
    <property type="project" value="TreeGrafter"/>
</dbReference>
<evidence type="ECO:0000256" key="5">
    <source>
        <dbReference type="ARBA" id="ARBA00022454"/>
    </source>
</evidence>
<evidence type="ECO:0000259" key="12">
    <source>
        <dbReference type="Pfam" id="PF13476"/>
    </source>
</evidence>
<evidence type="ECO:0000256" key="1">
    <source>
        <dbReference type="ARBA" id="ARBA00001947"/>
    </source>
</evidence>
<evidence type="ECO:0000256" key="9">
    <source>
        <dbReference type="ARBA" id="ARBA00049360"/>
    </source>
</evidence>
<dbReference type="GO" id="GO:0046872">
    <property type="term" value="F:metal ion binding"/>
    <property type="evidence" value="ECO:0007669"/>
    <property type="project" value="UniProtKB-KW"/>
</dbReference>
<dbReference type="Proteomes" id="UP000095281">
    <property type="component" value="Unplaced"/>
</dbReference>
<dbReference type="GO" id="GO:0016887">
    <property type="term" value="F:ATP hydrolysis activity"/>
    <property type="evidence" value="ECO:0007669"/>
    <property type="project" value="InterPro"/>
</dbReference>
<organism evidence="13 14">
    <name type="scientific">Meloidogyne hapla</name>
    <name type="common">Root-knot nematode worm</name>
    <dbReference type="NCBI Taxonomy" id="6305"/>
    <lineage>
        <taxon>Eukaryota</taxon>
        <taxon>Metazoa</taxon>
        <taxon>Ecdysozoa</taxon>
        <taxon>Nematoda</taxon>
        <taxon>Chromadorea</taxon>
        <taxon>Rhabditida</taxon>
        <taxon>Tylenchina</taxon>
        <taxon>Tylenchomorpha</taxon>
        <taxon>Tylenchoidea</taxon>
        <taxon>Meloidogynidae</taxon>
        <taxon>Meloidogyninae</taxon>
        <taxon>Meloidogyne</taxon>
    </lineage>
</organism>
<evidence type="ECO:0000256" key="4">
    <source>
        <dbReference type="ARBA" id="ARBA00009439"/>
    </source>
</evidence>
<dbReference type="GO" id="GO:0006302">
    <property type="term" value="P:double-strand break repair"/>
    <property type="evidence" value="ECO:0007669"/>
    <property type="project" value="InterPro"/>
</dbReference>
<dbReference type="WBParaSite" id="MhA1_Contig147.frz3.gene96">
    <property type="protein sequence ID" value="MhA1_Contig147.frz3.gene96"/>
    <property type="gene ID" value="MhA1_Contig147.frz3.gene96"/>
</dbReference>
<sequence length="1059" mass="121235">MVQFVGLKIQGIRSIGDSPQCINFLTPLTIIQGPNGTGKTTVIEALNYVTTGALPAGKMPTFIHNNQIANKPRVDALVQLVFKDIKGNTCTATKRLNASMIRGGKLTTKSDEFTLKIVDKFGNPKSLSSKISDFNKEMLNLLGVPKAILEFVLFCHQEESNWPLSEPKELKLRFDAIFEVTKYVKALDAIKKNIKDMNVQIQLIDKELPHLENNLRARADLIMNYDTSRTTLKQNRVTIDKLLEEKQVIEAELVDTRAKLEKAVEASHKFDVIQGKINTHQRYMENLTMTNYPGTRDQLLIAIENLSQSNEIREAEINRMTIVRNIQTFAKKIADLKTEEEYYREKMVEYDSRQRVMKNREEEYLALLKQLSEKYQIPLGPNFVDKLKAQADSTMAKTSELISVDRQRAEVISEDIEKLRIQAAEYKSQSQSKRQEFYKLSQAIVIAEREFKNAENASNAVVKLSQEIVKWEKQLESIGDFKLLDEIWNGLQEMQNALNVLRMDLMELGAGTSIDDAREMSTAVLERMNGKLETVSGYITVLKKRVQITNQLMEYKDRKALAGEKIVQIESIKQNLEENREHLKEIESLITTANQQLPAVEKEIQKFEAERNKILKEISVKERDAQMHVDSINYAISKINELKASNERDRGATDSTEDFREKMEEKRREVDGLLEQRRKLENQLSGVENRKFELKLLQEQLSRMDIQREIDLLQRELREAKESAMIEGIESLTETRTKEQRLNQRAVEVNNKIHEKNGEQLQLRKKIEDLKRQLSETRYVDARKLYIDKMVERQVTLDAIDDLDEYYKTVDDAIINFHQQKMEQINLILSELWSRVYQGNDIETIKIKSQTVGSAEKKKSYDYSVVMTVDQTDIDMRDRCSAGQKVLASILIRIALADVFAGNCRILALDEPTTNLDTDKVENIGTMLKNLIEVQKPPTAGSAIGVQGIYDCDDADFEEPTGRGAGSAQEDDQNSTIPESTISSSVRKQQLDGNTTTSTSANSAYSRSLQLIVITHDRRLVEHLYMACRPEYIYGLSKDEYGVSRIKAYNQIATNELFN</sequence>
<comment type="catalytic activity">
    <reaction evidence="9">
        <text>ATP + H2O = ADP + phosphate + H(+)</text>
        <dbReference type="Rhea" id="RHEA:13065"/>
        <dbReference type="ChEBI" id="CHEBI:15377"/>
        <dbReference type="ChEBI" id="CHEBI:15378"/>
        <dbReference type="ChEBI" id="CHEBI:30616"/>
        <dbReference type="ChEBI" id="CHEBI:43474"/>
        <dbReference type="ChEBI" id="CHEBI:456216"/>
    </reaction>
</comment>
<reference evidence="14" key="1">
    <citation type="submission" date="2016-11" db="UniProtKB">
        <authorList>
            <consortium name="WormBaseParasite"/>
        </authorList>
    </citation>
    <scope>IDENTIFICATION</scope>
</reference>
<feature type="domain" description="Rad50/SbcC-type AAA" evidence="12">
    <location>
        <begin position="7"/>
        <end position="216"/>
    </location>
</feature>
<name>A0A1I8B7H7_MELHA</name>
<dbReference type="AlphaFoldDB" id="A0A1I8B7H7"/>
<comment type="subcellular location">
    <subcellularLocation>
        <location evidence="3">Chromosome</location>
    </subcellularLocation>
    <subcellularLocation>
        <location evidence="2">Nucleus</location>
    </subcellularLocation>
</comment>
<protein>
    <submittedName>
        <fullName evidence="14">AAA_23 domain-containing protein</fullName>
    </submittedName>
</protein>
<feature type="coiled-coil region" evidence="10">
    <location>
        <begin position="566"/>
        <end position="624"/>
    </location>
</feature>
<dbReference type="GO" id="GO:0003691">
    <property type="term" value="F:double-stranded telomeric DNA binding"/>
    <property type="evidence" value="ECO:0007669"/>
    <property type="project" value="TreeGrafter"/>
</dbReference>
<comment type="similarity">
    <text evidence="4">Belongs to the SMC family. RAD50 subfamily.</text>
</comment>
<feature type="coiled-coil region" evidence="10">
    <location>
        <begin position="656"/>
        <end position="773"/>
    </location>
</feature>
<dbReference type="PANTHER" id="PTHR18867:SF12">
    <property type="entry name" value="DNA REPAIR PROTEIN RAD50"/>
    <property type="match status" value="1"/>
</dbReference>
<dbReference type="GO" id="GO:0000722">
    <property type="term" value="P:telomere maintenance via recombination"/>
    <property type="evidence" value="ECO:0007669"/>
    <property type="project" value="TreeGrafter"/>
</dbReference>
<evidence type="ECO:0000256" key="2">
    <source>
        <dbReference type="ARBA" id="ARBA00004123"/>
    </source>
</evidence>
<keyword evidence="10" id="KW-0175">Coiled coil</keyword>
<dbReference type="GO" id="GO:0007004">
    <property type="term" value="P:telomere maintenance via telomerase"/>
    <property type="evidence" value="ECO:0007669"/>
    <property type="project" value="TreeGrafter"/>
</dbReference>
<feature type="coiled-coil region" evidence="10">
    <location>
        <begin position="232"/>
        <end position="266"/>
    </location>
</feature>
<dbReference type="Gene3D" id="3.40.50.300">
    <property type="entry name" value="P-loop containing nucleotide triphosphate hydrolases"/>
    <property type="match status" value="2"/>
</dbReference>
<dbReference type="GO" id="GO:0030870">
    <property type="term" value="C:Mre11 complex"/>
    <property type="evidence" value="ECO:0007669"/>
    <property type="project" value="TreeGrafter"/>
</dbReference>
<keyword evidence="7" id="KW-0862">Zinc</keyword>
<evidence type="ECO:0000256" key="3">
    <source>
        <dbReference type="ARBA" id="ARBA00004286"/>
    </source>
</evidence>
<feature type="compositionally biased region" description="Polar residues" evidence="11">
    <location>
        <begin position="974"/>
        <end position="993"/>
    </location>
</feature>
<comment type="cofactor">
    <cofactor evidence="1">
        <name>Zn(2+)</name>
        <dbReference type="ChEBI" id="CHEBI:29105"/>
    </cofactor>
</comment>
<feature type="region of interest" description="Disordered" evidence="11">
    <location>
        <begin position="959"/>
        <end position="1001"/>
    </location>
</feature>
<evidence type="ECO:0000256" key="11">
    <source>
        <dbReference type="SAM" id="MobiDB-lite"/>
    </source>
</evidence>
<dbReference type="GO" id="GO:0043047">
    <property type="term" value="F:single-stranded telomeric DNA binding"/>
    <property type="evidence" value="ECO:0007669"/>
    <property type="project" value="TreeGrafter"/>
</dbReference>
<keyword evidence="6" id="KW-0479">Metal-binding</keyword>
<evidence type="ECO:0000256" key="7">
    <source>
        <dbReference type="ARBA" id="ARBA00022833"/>
    </source>
</evidence>
<dbReference type="SUPFAM" id="SSF52540">
    <property type="entry name" value="P-loop containing nucleoside triphosphate hydrolases"/>
    <property type="match status" value="2"/>
</dbReference>
<accession>A0A1I8B7H7</accession>
<keyword evidence="13" id="KW-1185">Reference proteome</keyword>